<keyword evidence="2" id="KW-1185">Reference proteome</keyword>
<dbReference type="GeneID" id="108668421"/>
<evidence type="ECO:0000313" key="3">
    <source>
        <dbReference type="RefSeq" id="XP_018011135.1"/>
    </source>
</evidence>
<dbReference type="KEGG" id="hazt:108668421"/>
<organism evidence="2 3">
    <name type="scientific">Hyalella azteca</name>
    <name type="common">Amphipod</name>
    <dbReference type="NCBI Taxonomy" id="294128"/>
    <lineage>
        <taxon>Eukaryota</taxon>
        <taxon>Metazoa</taxon>
        <taxon>Ecdysozoa</taxon>
        <taxon>Arthropoda</taxon>
        <taxon>Crustacea</taxon>
        <taxon>Multicrustacea</taxon>
        <taxon>Malacostraca</taxon>
        <taxon>Eumalacostraca</taxon>
        <taxon>Peracarida</taxon>
        <taxon>Amphipoda</taxon>
        <taxon>Senticaudata</taxon>
        <taxon>Talitrida</taxon>
        <taxon>Talitroidea</taxon>
        <taxon>Hyalellidae</taxon>
        <taxon>Hyalella</taxon>
    </lineage>
</organism>
<evidence type="ECO:0000256" key="1">
    <source>
        <dbReference type="SAM" id="SignalP"/>
    </source>
</evidence>
<name>A0A8B7NC22_HYAAZ</name>
<gene>
    <name evidence="3" type="primary">LOC108668421</name>
</gene>
<feature type="signal peptide" evidence="1">
    <location>
        <begin position="1"/>
        <end position="22"/>
    </location>
</feature>
<evidence type="ECO:0000313" key="2">
    <source>
        <dbReference type="Proteomes" id="UP000694843"/>
    </source>
</evidence>
<keyword evidence="1" id="KW-0732">Signal</keyword>
<dbReference type="Proteomes" id="UP000694843">
    <property type="component" value="Unplaced"/>
</dbReference>
<dbReference type="AlphaFoldDB" id="A0A8B7NC22"/>
<dbReference type="RefSeq" id="XP_018011135.1">
    <property type="nucleotide sequence ID" value="XM_018155646.2"/>
</dbReference>
<proteinExistence type="predicted"/>
<protein>
    <submittedName>
        <fullName evidence="3">Uncharacterized protein LOC108668421</fullName>
    </submittedName>
</protein>
<feature type="chain" id="PRO_5034113324" evidence="1">
    <location>
        <begin position="23"/>
        <end position="157"/>
    </location>
</feature>
<accession>A0A8B7NC22</accession>
<reference evidence="3" key="1">
    <citation type="submission" date="2025-08" db="UniProtKB">
        <authorList>
            <consortium name="RefSeq"/>
        </authorList>
    </citation>
    <scope>IDENTIFICATION</scope>
    <source>
        <tissue evidence="3">Whole organism</tissue>
    </source>
</reference>
<sequence>MMKSVGLVLLLTAAFAYSGVEGTSACAESINAVLGYESRIPIINACKVDPKANASLNALAGNPACKDYKFSTRNRKCEVLAAPCMKWVAKQLGFLTADGSIDNTMIFLQYKAFIKANPACNAAQYDYAVKKCEKKIKNYALIKKAACMANATDKYTG</sequence>